<protein>
    <submittedName>
        <fullName evidence="2">Uncharacterized protein</fullName>
    </submittedName>
</protein>
<reference evidence="2 3" key="1">
    <citation type="submission" date="2019-08" db="EMBL/GenBank/DDBJ databases">
        <title>Whole genome of Aphis craccivora.</title>
        <authorList>
            <person name="Voronova N.V."/>
            <person name="Shulinski R.S."/>
            <person name="Bandarenka Y.V."/>
            <person name="Zhorov D.G."/>
            <person name="Warner D."/>
        </authorList>
    </citation>
    <scope>NUCLEOTIDE SEQUENCE [LARGE SCALE GENOMIC DNA]</scope>
    <source>
        <strain evidence="2">180601</strain>
        <tissue evidence="2">Whole Body</tissue>
    </source>
</reference>
<feature type="transmembrane region" description="Helical" evidence="1">
    <location>
        <begin position="283"/>
        <end position="303"/>
    </location>
</feature>
<keyword evidence="1" id="KW-0472">Membrane</keyword>
<dbReference type="Proteomes" id="UP000478052">
    <property type="component" value="Unassembled WGS sequence"/>
</dbReference>
<dbReference type="InterPro" id="IPR036259">
    <property type="entry name" value="MFS_trans_sf"/>
</dbReference>
<gene>
    <name evidence="2" type="ORF">FWK35_00000978</name>
</gene>
<dbReference type="AlphaFoldDB" id="A0A6G0ZDT8"/>
<keyword evidence="3" id="KW-1185">Reference proteome</keyword>
<organism evidence="2 3">
    <name type="scientific">Aphis craccivora</name>
    <name type="common">Cowpea aphid</name>
    <dbReference type="NCBI Taxonomy" id="307492"/>
    <lineage>
        <taxon>Eukaryota</taxon>
        <taxon>Metazoa</taxon>
        <taxon>Ecdysozoa</taxon>
        <taxon>Arthropoda</taxon>
        <taxon>Hexapoda</taxon>
        <taxon>Insecta</taxon>
        <taxon>Pterygota</taxon>
        <taxon>Neoptera</taxon>
        <taxon>Paraneoptera</taxon>
        <taxon>Hemiptera</taxon>
        <taxon>Sternorrhyncha</taxon>
        <taxon>Aphidomorpha</taxon>
        <taxon>Aphidoidea</taxon>
        <taxon>Aphididae</taxon>
        <taxon>Aphidini</taxon>
        <taxon>Aphis</taxon>
        <taxon>Aphis</taxon>
    </lineage>
</organism>
<dbReference type="EMBL" id="VUJU01000641">
    <property type="protein sequence ID" value="KAF0769146.1"/>
    <property type="molecule type" value="Genomic_DNA"/>
</dbReference>
<feature type="transmembrane region" description="Helical" evidence="1">
    <location>
        <begin position="136"/>
        <end position="154"/>
    </location>
</feature>
<evidence type="ECO:0000313" key="2">
    <source>
        <dbReference type="EMBL" id="KAF0769146.1"/>
    </source>
</evidence>
<dbReference type="OrthoDB" id="6591036at2759"/>
<keyword evidence="1" id="KW-0812">Transmembrane</keyword>
<sequence length="308" mass="36131">MREKREFLRKTSFRPNRFFYMVVIQKLITFKFLRNLSKTRKFAIFHNISRRYLKILPVIKNRVFFTVDKIFLNLNFDFTNFIGTLNLIKLYPSIRTTHKEPCIKFSSCMLCFIEVFIIVGEVISQALSILVTWTQMNLLTTGVISLNLLSLILLRMTSRRHDDRVMVSHYSRSSSSVGPYCELLRDPDQIVYQDEHVSSANISQFADDDKCYVQKLRYYIFVCLALFVFRDFSCIHVFKKSIFTGLNVKSMTDEQWALLVTMLQLIFTASNVFMVEIYGRRKLLLISSLGMLFAAMGLEQSGFNEIYQ</sequence>
<comment type="caution">
    <text evidence="2">The sequence shown here is derived from an EMBL/GenBank/DDBJ whole genome shotgun (WGS) entry which is preliminary data.</text>
</comment>
<proteinExistence type="predicted"/>
<feature type="transmembrane region" description="Helical" evidence="1">
    <location>
        <begin position="108"/>
        <end position="130"/>
    </location>
</feature>
<evidence type="ECO:0000313" key="3">
    <source>
        <dbReference type="Proteomes" id="UP000478052"/>
    </source>
</evidence>
<name>A0A6G0ZDT8_APHCR</name>
<feature type="transmembrane region" description="Helical" evidence="1">
    <location>
        <begin position="218"/>
        <end position="238"/>
    </location>
</feature>
<dbReference type="Gene3D" id="1.20.1250.20">
    <property type="entry name" value="MFS general substrate transporter like domains"/>
    <property type="match status" value="1"/>
</dbReference>
<evidence type="ECO:0000256" key="1">
    <source>
        <dbReference type="SAM" id="Phobius"/>
    </source>
</evidence>
<feature type="transmembrane region" description="Helical" evidence="1">
    <location>
        <begin position="258"/>
        <end position="278"/>
    </location>
</feature>
<accession>A0A6G0ZDT8</accession>
<keyword evidence="1" id="KW-1133">Transmembrane helix</keyword>